<evidence type="ECO:0000313" key="6">
    <source>
        <dbReference type="Proteomes" id="UP001058016"/>
    </source>
</evidence>
<dbReference type="RefSeq" id="WP_055244788.1">
    <property type="nucleotide sequence ID" value="NZ_CP071249.1"/>
</dbReference>
<dbReference type="PANTHER" id="PTHR30024">
    <property type="entry name" value="ALIPHATIC SULFONATES-BINDING PROTEIN-RELATED"/>
    <property type="match status" value="1"/>
</dbReference>
<dbReference type="Proteomes" id="UP001058016">
    <property type="component" value="Chromosome"/>
</dbReference>
<dbReference type="Pfam" id="PF09084">
    <property type="entry name" value="NMT1"/>
    <property type="match status" value="1"/>
</dbReference>
<gene>
    <name evidence="4" type="ORF">J0J69_07835</name>
    <name evidence="5" type="ORF">J0J70_06130</name>
</gene>
<evidence type="ECO:0000313" key="5">
    <source>
        <dbReference type="EMBL" id="UUF09525.1"/>
    </source>
</evidence>
<dbReference type="AlphaFoldDB" id="A0A9Q9CIY8"/>
<proteinExistence type="inferred from homology"/>
<dbReference type="PROSITE" id="PS51257">
    <property type="entry name" value="PROKAR_LIPOPROTEIN"/>
    <property type="match status" value="1"/>
</dbReference>
<protein>
    <submittedName>
        <fullName evidence="5">ABC transporter substrate-binding protein</fullName>
    </submittedName>
</protein>
<dbReference type="SMART" id="SM00062">
    <property type="entry name" value="PBPb"/>
    <property type="match status" value="1"/>
</dbReference>
<comment type="similarity">
    <text evidence="1">Belongs to the bacterial solute-binding protein SsuA/TauA family.</text>
</comment>
<dbReference type="EMBL" id="CP071249">
    <property type="protein sequence ID" value="UUF05027.1"/>
    <property type="molecule type" value="Genomic_DNA"/>
</dbReference>
<dbReference type="EMBL" id="CP071250">
    <property type="protein sequence ID" value="UUF09525.1"/>
    <property type="molecule type" value="Genomic_DNA"/>
</dbReference>
<accession>A0A9Q9CIY8</accession>
<dbReference type="SUPFAM" id="SSF53850">
    <property type="entry name" value="Periplasmic binding protein-like II"/>
    <property type="match status" value="1"/>
</dbReference>
<organism evidence="5 7">
    <name type="scientific">Turicibacter bilis</name>
    <dbReference type="NCBI Taxonomy" id="2735723"/>
    <lineage>
        <taxon>Bacteria</taxon>
        <taxon>Bacillati</taxon>
        <taxon>Bacillota</taxon>
        <taxon>Erysipelotrichia</taxon>
        <taxon>Erysipelotrichales</taxon>
        <taxon>Turicibacteraceae</taxon>
        <taxon>Turicibacter</taxon>
    </lineage>
</organism>
<feature type="signal peptide" evidence="2">
    <location>
        <begin position="1"/>
        <end position="20"/>
    </location>
</feature>
<evidence type="ECO:0000313" key="4">
    <source>
        <dbReference type="EMBL" id="UUF05027.1"/>
    </source>
</evidence>
<sequence length="320" mass="34745">MKIKNLLVTTLAVAAGLTLTACQSDKSEGASTSQEGEAVTLNFGAMGSIDTIPFVIAQENGYFEEEGIKVNLELFNAAKDRDAALQAGQLDGVLADETAIAIYQNSDMDMQITGATNGYWTLVATEQSNIHSLEDLKGKKIGISENTMIEYLADDITTLNGIAAEDFEKVAIPAMPARLEALRNNQIDAAILPAPFNETAIADGAVEIETIHNTDIMISVTAFLNSVIEQYPQAIQGFYNAYNKAVDYINSTDISEYEDAVIKTVGYSEETRGNIILPKFKHNYLPDVEKVQKVFDWATAKGLLTKDITAKDVLNNVATK</sequence>
<keyword evidence="6" id="KW-1185">Reference proteome</keyword>
<dbReference type="InterPro" id="IPR015168">
    <property type="entry name" value="SsuA/THI5"/>
</dbReference>
<feature type="domain" description="Solute-binding protein family 3/N-terminal" evidence="3">
    <location>
        <begin position="40"/>
        <end position="249"/>
    </location>
</feature>
<keyword evidence="2" id="KW-0732">Signal</keyword>
<feature type="chain" id="PRO_5040304296" evidence="2">
    <location>
        <begin position="21"/>
        <end position="320"/>
    </location>
</feature>
<dbReference type="InterPro" id="IPR001638">
    <property type="entry name" value="Solute-binding_3/MltF_N"/>
</dbReference>
<name>A0A9Q9CIY8_9FIRM</name>
<dbReference type="Gene3D" id="3.40.190.10">
    <property type="entry name" value="Periplasmic binding protein-like II"/>
    <property type="match status" value="2"/>
</dbReference>
<evidence type="ECO:0000259" key="3">
    <source>
        <dbReference type="SMART" id="SM00062"/>
    </source>
</evidence>
<evidence type="ECO:0000256" key="2">
    <source>
        <dbReference type="SAM" id="SignalP"/>
    </source>
</evidence>
<reference evidence="5 6" key="1">
    <citation type="submission" date="2021-03" db="EMBL/GenBank/DDBJ databases">
        <title>Comparative Genomics and Metabolomics in the genus Turicibacter.</title>
        <authorList>
            <person name="Maki J."/>
            <person name="Looft T."/>
        </authorList>
    </citation>
    <scope>NUCLEOTIDE SEQUENCE</scope>
    <source>
        <strain evidence="5">ISU324</strain>
        <strain evidence="4 6">MMM721</strain>
    </source>
</reference>
<evidence type="ECO:0000256" key="1">
    <source>
        <dbReference type="ARBA" id="ARBA00010742"/>
    </source>
</evidence>
<dbReference type="Proteomes" id="UP001058072">
    <property type="component" value="Chromosome"/>
</dbReference>
<evidence type="ECO:0000313" key="7">
    <source>
        <dbReference type="Proteomes" id="UP001058072"/>
    </source>
</evidence>